<gene>
    <name evidence="2" type="ORF">QN277_025084</name>
</gene>
<dbReference type="SUPFAM" id="SSF81383">
    <property type="entry name" value="F-box domain"/>
    <property type="match status" value="1"/>
</dbReference>
<keyword evidence="3" id="KW-1185">Reference proteome</keyword>
<comment type="caution">
    <text evidence="2">The sequence shown here is derived from an EMBL/GenBank/DDBJ whole genome shotgun (WGS) entry which is preliminary data.</text>
</comment>
<proteinExistence type="predicted"/>
<dbReference type="AlphaFoldDB" id="A0AAE1JHF9"/>
<dbReference type="PANTHER" id="PTHR34145">
    <property type="entry name" value="OS02G0105600 PROTEIN"/>
    <property type="match status" value="1"/>
</dbReference>
<reference evidence="2" key="1">
    <citation type="submission" date="2023-10" db="EMBL/GenBank/DDBJ databases">
        <title>Chromosome-level genome of the transformable northern wattle, Acacia crassicarpa.</title>
        <authorList>
            <person name="Massaro I."/>
            <person name="Sinha N.R."/>
            <person name="Poethig S."/>
            <person name="Leichty A.R."/>
        </authorList>
    </citation>
    <scope>NUCLEOTIDE SEQUENCE</scope>
    <source>
        <strain evidence="2">Acra3RX</strain>
        <tissue evidence="2">Leaf</tissue>
    </source>
</reference>
<dbReference type="Gene3D" id="3.80.10.10">
    <property type="entry name" value="Ribonuclease Inhibitor"/>
    <property type="match status" value="1"/>
</dbReference>
<dbReference type="InterPro" id="IPR053772">
    <property type="entry name" value="At1g61320/At1g61330-like"/>
</dbReference>
<dbReference type="InterPro" id="IPR032675">
    <property type="entry name" value="LRR_dom_sf"/>
</dbReference>
<evidence type="ECO:0000313" key="3">
    <source>
        <dbReference type="Proteomes" id="UP001293593"/>
    </source>
</evidence>
<evidence type="ECO:0000259" key="1">
    <source>
        <dbReference type="Pfam" id="PF00646"/>
    </source>
</evidence>
<feature type="domain" description="F-box" evidence="1">
    <location>
        <begin position="20"/>
        <end position="56"/>
    </location>
</feature>
<dbReference type="InterPro" id="IPR036047">
    <property type="entry name" value="F-box-like_dom_sf"/>
</dbReference>
<protein>
    <recommendedName>
        <fullName evidence="1">F-box domain-containing protein</fullName>
    </recommendedName>
</protein>
<dbReference type="Pfam" id="PF00646">
    <property type="entry name" value="F-box"/>
    <property type="match status" value="1"/>
</dbReference>
<dbReference type="InterPro" id="IPR001810">
    <property type="entry name" value="F-box_dom"/>
</dbReference>
<organism evidence="2 3">
    <name type="scientific">Acacia crassicarpa</name>
    <name type="common">northern wattle</name>
    <dbReference type="NCBI Taxonomy" id="499986"/>
    <lineage>
        <taxon>Eukaryota</taxon>
        <taxon>Viridiplantae</taxon>
        <taxon>Streptophyta</taxon>
        <taxon>Embryophyta</taxon>
        <taxon>Tracheophyta</taxon>
        <taxon>Spermatophyta</taxon>
        <taxon>Magnoliopsida</taxon>
        <taxon>eudicotyledons</taxon>
        <taxon>Gunneridae</taxon>
        <taxon>Pentapetalae</taxon>
        <taxon>rosids</taxon>
        <taxon>fabids</taxon>
        <taxon>Fabales</taxon>
        <taxon>Fabaceae</taxon>
        <taxon>Caesalpinioideae</taxon>
        <taxon>mimosoid clade</taxon>
        <taxon>Acacieae</taxon>
        <taxon>Acacia</taxon>
    </lineage>
</organism>
<accession>A0AAE1JHF9</accession>
<name>A0AAE1JHF9_9FABA</name>
<dbReference type="Proteomes" id="UP001293593">
    <property type="component" value="Unassembled WGS sequence"/>
</dbReference>
<dbReference type="EMBL" id="JAWXYG010000007">
    <property type="protein sequence ID" value="KAK4268423.1"/>
    <property type="molecule type" value="Genomic_DNA"/>
</dbReference>
<evidence type="ECO:0000313" key="2">
    <source>
        <dbReference type="EMBL" id="KAK4268423.1"/>
    </source>
</evidence>
<dbReference type="SUPFAM" id="SSF52047">
    <property type="entry name" value="RNI-like"/>
    <property type="match status" value="1"/>
</dbReference>
<sequence length="594" mass="68494">MEETKRCRVDNTIISNYMKLENLPADLIHNIMHKLPYKEAAKFSVLSKSLNPYWLSFPTLKFKYNSYNLPKDVSYDTFFNSVQKTLKLRGRCLKGCLQNLSLSYNSMDSNPHHCPKVVDLLLNFAVQNNVKEINFDIEEPVNIIANVTYDSLCPLFSSQFLTALKLGGVQIPLVDNVSITCPKLTELQFQNCHAFGTIHVSSSSLKQVKVIKCCSMKAFHIEKGKSLHSFKLEGFSINDPFDITLPTDFLIHDLHLTNVELSKNIYDKVVAQVELLFIDTCGMPKSMRLHSLHIKVLEMKRNYNLENLVLRTPNLERFISVDSLETLHSTLDISDCVALKVLKLDGIMSITGEWLKMRICWLRSLKKLVIRNCNRLERVEFESDSLEKFSLHECFHLEKVEVHVLNLLEFSYSGSLQVYPMIILSSKCNGNIKLPYGRSDLDLMKKFLSSFGHFKDLTLSCSKAEDMVIPRQLNDKISPLYDLRHVKLQVRERFLPNGPILTQLLESLLWFVPRPDTITLSSNMTGNTRSTLKFKYGNPVESNDSVVGDCCRDTDDIRCWRHHEVKIEFEGFDESVREYLEEFFATSHRYYGKH</sequence>